<dbReference type="PANTHER" id="PTHR30408:SF12">
    <property type="entry name" value="TYPE I RESTRICTION ENZYME MJAVIII SPECIFICITY SUBUNIT"/>
    <property type="match status" value="1"/>
</dbReference>
<dbReference type="CDD" id="cd17262">
    <property type="entry name" value="RMtype1_S_Aco12261I-TRD2-CR2"/>
    <property type="match status" value="1"/>
</dbReference>
<dbReference type="SUPFAM" id="SSF116734">
    <property type="entry name" value="DNA methylase specificity domain"/>
    <property type="match status" value="2"/>
</dbReference>
<dbReference type="InterPro" id="IPR052021">
    <property type="entry name" value="Type-I_RS_S_subunit"/>
</dbReference>
<comment type="similarity">
    <text evidence="1">Belongs to the type-I restriction system S methylase family.</text>
</comment>
<evidence type="ECO:0000259" key="4">
    <source>
        <dbReference type="Pfam" id="PF01420"/>
    </source>
</evidence>
<evidence type="ECO:0000313" key="6">
    <source>
        <dbReference type="Proteomes" id="UP000681315"/>
    </source>
</evidence>
<sequence>MSTYSKLKPTNINWIGEIPLDWEIKRLKQNTYLKGRIGWQNLRADEFVEEGPYCITGTDFKDGIINWKSPYRVTEERYEIDHNIHLEEGDLIITKDGTIGKVARVTDMPYKATLNSGIMLIRPTTSAFHTHFLYWILNSEVFYQYNEYTKSGSTILHLYQNVFERMPFPVPTIKEQTAIANYLDEKTSKLDLLISNKKKQIKRLKEVRQIEINTAITKGLNPNARLKPSGIEWLGSIPEHWEVKRVKDALNFHNNVRIPLSSEVRGSMEKRIYDYYGASGVIDKVEDFIFDGTYILIGEDGANLLARSSPLAFIASGKFWVNNHAHILKPKNGNISFFTFQLEMLDYTVSVTGSAQPKLTLEALGAIKVLCPPINEQHDITDHLLDRTSKIDQLTSNLKNQIKQLQEIRKIEIYNAVTGKIKVA</sequence>
<dbReference type="Gene3D" id="1.10.287.1120">
    <property type="entry name" value="Bipartite methylase S protein"/>
    <property type="match status" value="1"/>
</dbReference>
<evidence type="ECO:0000256" key="3">
    <source>
        <dbReference type="ARBA" id="ARBA00023125"/>
    </source>
</evidence>
<dbReference type="EMBL" id="JAGEVG010000001">
    <property type="protein sequence ID" value="MBO3096819.1"/>
    <property type="molecule type" value="Genomic_DNA"/>
</dbReference>
<protein>
    <submittedName>
        <fullName evidence="5">Restriction endonuclease subunit S</fullName>
    </submittedName>
</protein>
<comment type="caution">
    <text evidence="5">The sequence shown here is derived from an EMBL/GenBank/DDBJ whole genome shotgun (WGS) entry which is preliminary data.</text>
</comment>
<evidence type="ECO:0000256" key="1">
    <source>
        <dbReference type="ARBA" id="ARBA00010923"/>
    </source>
</evidence>
<keyword evidence="3" id="KW-0238">DNA-binding</keyword>
<dbReference type="Pfam" id="PF01420">
    <property type="entry name" value="Methylase_S"/>
    <property type="match status" value="2"/>
</dbReference>
<keyword evidence="6" id="KW-1185">Reference proteome</keyword>
<dbReference type="InterPro" id="IPR044946">
    <property type="entry name" value="Restrct_endonuc_typeI_TRD_sf"/>
</dbReference>
<evidence type="ECO:0000313" key="5">
    <source>
        <dbReference type="EMBL" id="MBO3096819.1"/>
    </source>
</evidence>
<reference evidence="5 6" key="1">
    <citation type="submission" date="2021-03" db="EMBL/GenBank/DDBJ databases">
        <title>Gelidibacter sp. nov., isolated from costal sediment.</title>
        <authorList>
            <person name="Lun K.-Y."/>
        </authorList>
    </citation>
    <scope>NUCLEOTIDE SEQUENCE [LARGE SCALE GENOMIC DNA]</scope>
    <source>
        <strain evidence="5 6">DF109</strain>
    </source>
</reference>
<name>A0ABS3SM82_9FLAO</name>
<feature type="domain" description="Type I restriction modification DNA specificity" evidence="4">
    <location>
        <begin position="238"/>
        <end position="404"/>
    </location>
</feature>
<proteinExistence type="inferred from homology"/>
<accession>A0ABS3SM82</accession>
<evidence type="ECO:0000256" key="2">
    <source>
        <dbReference type="ARBA" id="ARBA00022747"/>
    </source>
</evidence>
<dbReference type="Proteomes" id="UP000681315">
    <property type="component" value="Unassembled WGS sequence"/>
</dbReference>
<feature type="domain" description="Type I restriction modification DNA specificity" evidence="4">
    <location>
        <begin position="21"/>
        <end position="203"/>
    </location>
</feature>
<keyword evidence="5" id="KW-0255">Endonuclease</keyword>
<keyword evidence="2" id="KW-0680">Restriction system</keyword>
<dbReference type="GO" id="GO:0004519">
    <property type="term" value="F:endonuclease activity"/>
    <property type="evidence" value="ECO:0007669"/>
    <property type="project" value="UniProtKB-KW"/>
</dbReference>
<keyword evidence="5" id="KW-0378">Hydrolase</keyword>
<organism evidence="5 6">
    <name type="scientific">Gelidibacter pelagius</name>
    <dbReference type="NCBI Taxonomy" id="2819985"/>
    <lineage>
        <taxon>Bacteria</taxon>
        <taxon>Pseudomonadati</taxon>
        <taxon>Bacteroidota</taxon>
        <taxon>Flavobacteriia</taxon>
        <taxon>Flavobacteriales</taxon>
        <taxon>Flavobacteriaceae</taxon>
        <taxon>Gelidibacter</taxon>
    </lineage>
</organism>
<gene>
    <name evidence="5" type="ORF">J4051_00955</name>
</gene>
<keyword evidence="5" id="KW-0540">Nuclease</keyword>
<dbReference type="PANTHER" id="PTHR30408">
    <property type="entry name" value="TYPE-1 RESTRICTION ENZYME ECOKI SPECIFICITY PROTEIN"/>
    <property type="match status" value="1"/>
</dbReference>
<dbReference type="RefSeq" id="WP_208231735.1">
    <property type="nucleotide sequence ID" value="NZ_JAGEVG010000001.1"/>
</dbReference>
<dbReference type="Gene3D" id="3.90.220.20">
    <property type="entry name" value="DNA methylase specificity domains"/>
    <property type="match status" value="2"/>
</dbReference>
<dbReference type="InterPro" id="IPR000055">
    <property type="entry name" value="Restrct_endonuc_typeI_TRD"/>
</dbReference>